<dbReference type="GO" id="GO:0009116">
    <property type="term" value="P:nucleoside metabolic process"/>
    <property type="evidence" value="ECO:0007669"/>
    <property type="project" value="InterPro"/>
</dbReference>
<gene>
    <name evidence="6" type="ORF">E6H05_13030</name>
</gene>
<dbReference type="PROSITE" id="PS01240">
    <property type="entry name" value="PNP_MTAP_2"/>
    <property type="match status" value="1"/>
</dbReference>
<reference evidence="6 7" key="1">
    <citation type="journal article" date="2019" name="Nat. Microbiol.">
        <title>Mediterranean grassland soil C-N compound turnover is dependent on rainfall and depth, and is mediated by genomically divergent microorganisms.</title>
        <authorList>
            <person name="Diamond S."/>
            <person name="Andeer P.F."/>
            <person name="Li Z."/>
            <person name="Crits-Christoph A."/>
            <person name="Burstein D."/>
            <person name="Anantharaman K."/>
            <person name="Lane K.R."/>
            <person name="Thomas B.C."/>
            <person name="Pan C."/>
            <person name="Northen T.R."/>
            <person name="Banfield J.F."/>
        </authorList>
    </citation>
    <scope>NUCLEOTIDE SEQUENCE [LARGE SCALE GENOMIC DNA]</scope>
    <source>
        <strain evidence="6">NP_8</strain>
    </source>
</reference>
<sequence>MSPAVIGIIGGSALGDAFELEDEQAKFLVTPHGAPSDPPRMGKRGEVTVVFLPRHGKDHRIPPHKLNHRANLWAMKELGATHILATSSTGSLKKMIHPGTFVVPDDFIGYWDIPTYYDDRVVHATPGLDEAVRAAFVAAAKDAKATVHNGGTYVQTTGPRLETRAEVAHFAKMGHIVGMTMASEATLASELGIPYASLCTVDNFCNGIVDEPLTFEKIRETQRQNADLTRTVVANALERIR</sequence>
<dbReference type="GO" id="GO:0019509">
    <property type="term" value="P:L-methionine salvage from methylthioadenosine"/>
    <property type="evidence" value="ECO:0007669"/>
    <property type="project" value="TreeGrafter"/>
</dbReference>
<dbReference type="InterPro" id="IPR018099">
    <property type="entry name" value="Purine_phosphorylase-2_CS"/>
</dbReference>
<evidence type="ECO:0000313" key="7">
    <source>
        <dbReference type="Proteomes" id="UP000318834"/>
    </source>
</evidence>
<dbReference type="GO" id="GO:0005829">
    <property type="term" value="C:cytosol"/>
    <property type="evidence" value="ECO:0007669"/>
    <property type="project" value="TreeGrafter"/>
</dbReference>
<dbReference type="InterPro" id="IPR000845">
    <property type="entry name" value="Nucleoside_phosphorylase_d"/>
</dbReference>
<organism evidence="6 7">
    <name type="scientific">Candidatus Segetimicrobium genomatis</name>
    <dbReference type="NCBI Taxonomy" id="2569760"/>
    <lineage>
        <taxon>Bacteria</taxon>
        <taxon>Bacillati</taxon>
        <taxon>Candidatus Sysuimicrobiota</taxon>
        <taxon>Candidatus Sysuimicrobiia</taxon>
        <taxon>Candidatus Sysuimicrobiales</taxon>
        <taxon>Candidatus Segetimicrobiaceae</taxon>
        <taxon>Candidatus Segetimicrobium</taxon>
    </lineage>
</organism>
<dbReference type="InterPro" id="IPR035994">
    <property type="entry name" value="Nucleoside_phosphorylase_sf"/>
</dbReference>
<dbReference type="PANTHER" id="PTHR42679">
    <property type="entry name" value="S-METHYL-5'-THIOADENOSINE PHOSPHORYLASE"/>
    <property type="match status" value="1"/>
</dbReference>
<evidence type="ECO:0000259" key="5">
    <source>
        <dbReference type="Pfam" id="PF01048"/>
    </source>
</evidence>
<comment type="similarity">
    <text evidence="1">Belongs to the PNP/MTAP phosphorylase family.</text>
</comment>
<dbReference type="AlphaFoldDB" id="A0A537IIK4"/>
<dbReference type="GO" id="GO:0017061">
    <property type="term" value="F:S-methyl-5-thioadenosine phosphorylase activity"/>
    <property type="evidence" value="ECO:0007669"/>
    <property type="project" value="InterPro"/>
</dbReference>
<evidence type="ECO:0000256" key="2">
    <source>
        <dbReference type="ARBA" id="ARBA00022676"/>
    </source>
</evidence>
<dbReference type="Pfam" id="PF01048">
    <property type="entry name" value="PNP_UDP_1"/>
    <property type="match status" value="1"/>
</dbReference>
<dbReference type="CDD" id="cd09010">
    <property type="entry name" value="MTAP_SsMTAPII_like_MTIP"/>
    <property type="match status" value="1"/>
</dbReference>
<accession>A0A537IIK4</accession>
<dbReference type="SUPFAM" id="SSF53167">
    <property type="entry name" value="Purine and uridine phosphorylases"/>
    <property type="match status" value="1"/>
</dbReference>
<dbReference type="EMBL" id="VBAP01000124">
    <property type="protein sequence ID" value="TMI71064.1"/>
    <property type="molecule type" value="Genomic_DNA"/>
</dbReference>
<protein>
    <recommendedName>
        <fullName evidence="4">Inosine phosphorylase</fullName>
    </recommendedName>
</protein>
<evidence type="ECO:0000313" key="6">
    <source>
        <dbReference type="EMBL" id="TMI71064.1"/>
    </source>
</evidence>
<dbReference type="PANTHER" id="PTHR42679:SF2">
    <property type="entry name" value="S-METHYL-5'-THIOADENOSINE PHOSPHORYLASE"/>
    <property type="match status" value="1"/>
</dbReference>
<evidence type="ECO:0000256" key="4">
    <source>
        <dbReference type="ARBA" id="ARBA00033072"/>
    </source>
</evidence>
<dbReference type="Gene3D" id="3.40.50.1580">
    <property type="entry name" value="Nucleoside phosphorylase domain"/>
    <property type="match status" value="1"/>
</dbReference>
<keyword evidence="2" id="KW-0328">Glycosyltransferase</keyword>
<comment type="caution">
    <text evidence="6">The sequence shown here is derived from an EMBL/GenBank/DDBJ whole genome shotgun (WGS) entry which is preliminary data.</text>
</comment>
<evidence type="ECO:0000256" key="1">
    <source>
        <dbReference type="ARBA" id="ARBA00006751"/>
    </source>
</evidence>
<proteinExistence type="inferred from homology"/>
<dbReference type="Proteomes" id="UP000318834">
    <property type="component" value="Unassembled WGS sequence"/>
</dbReference>
<keyword evidence="3" id="KW-0808">Transferase</keyword>
<evidence type="ECO:0000256" key="3">
    <source>
        <dbReference type="ARBA" id="ARBA00022679"/>
    </source>
</evidence>
<feature type="domain" description="Nucleoside phosphorylase" evidence="5">
    <location>
        <begin position="6"/>
        <end position="237"/>
    </location>
</feature>
<name>A0A537IIK4_9BACT</name>
<dbReference type="InterPro" id="IPR010044">
    <property type="entry name" value="MTAP"/>
</dbReference>